<dbReference type="PANTHER" id="PTHR31480">
    <property type="entry name" value="BIFUNCTIONAL LYCOPENE CYCLASE/PHYTOENE SYNTHASE"/>
    <property type="match status" value="1"/>
</dbReference>
<dbReference type="GO" id="GO:0016114">
    <property type="term" value="P:terpenoid biosynthetic process"/>
    <property type="evidence" value="ECO:0007669"/>
    <property type="project" value="UniProtKB-ARBA"/>
</dbReference>
<dbReference type="InterPro" id="IPR008949">
    <property type="entry name" value="Isoprenoid_synthase_dom_sf"/>
</dbReference>
<reference evidence="1 2" key="1">
    <citation type="submission" date="2018-06" db="EMBL/GenBank/DDBJ databases">
        <authorList>
            <consortium name="Pathogen Informatics"/>
            <person name="Doyle S."/>
        </authorList>
    </citation>
    <scope>NUCLEOTIDE SEQUENCE [LARGE SCALE GENOMIC DNA]</scope>
    <source>
        <strain evidence="1 2">NCTC11388</strain>
    </source>
</reference>
<dbReference type="SFLD" id="SFLDG01212">
    <property type="entry name" value="Phytoene_synthase_like"/>
    <property type="match status" value="1"/>
</dbReference>
<dbReference type="Proteomes" id="UP000254893">
    <property type="component" value="Unassembled WGS sequence"/>
</dbReference>
<dbReference type="SFLD" id="SFLDG01018">
    <property type="entry name" value="Squalene/Phytoene_Synthase_Lik"/>
    <property type="match status" value="1"/>
</dbReference>
<gene>
    <name evidence="1" type="primary">crtM</name>
    <name evidence="1" type="ORF">NCTC11388_01343</name>
</gene>
<protein>
    <submittedName>
        <fullName evidence="1">Dehydrosqualene synthase</fullName>
        <ecNumber evidence="1">2.5.1.96</ecNumber>
    </submittedName>
</protein>
<dbReference type="AlphaFoldDB" id="A0A380BNP6"/>
<proteinExistence type="predicted"/>
<dbReference type="SFLD" id="SFLDS00005">
    <property type="entry name" value="Isoprenoid_Synthase_Type_I"/>
    <property type="match status" value="1"/>
</dbReference>
<dbReference type="EC" id="2.5.1.96" evidence="1"/>
<dbReference type="InterPro" id="IPR033904">
    <property type="entry name" value="Trans_IPPS_HH"/>
</dbReference>
<evidence type="ECO:0000313" key="2">
    <source>
        <dbReference type="Proteomes" id="UP000254893"/>
    </source>
</evidence>
<dbReference type="GO" id="GO:0051996">
    <property type="term" value="F:squalene synthase [NAD(P)H] activity"/>
    <property type="evidence" value="ECO:0007669"/>
    <property type="project" value="InterPro"/>
</dbReference>
<dbReference type="GO" id="GO:0004311">
    <property type="term" value="F:geranylgeranyl diphosphate synthase activity"/>
    <property type="evidence" value="ECO:0007669"/>
    <property type="project" value="InterPro"/>
</dbReference>
<evidence type="ECO:0000313" key="1">
    <source>
        <dbReference type="EMBL" id="SUJ04320.1"/>
    </source>
</evidence>
<dbReference type="Pfam" id="PF00494">
    <property type="entry name" value="SQS_PSY"/>
    <property type="match status" value="1"/>
</dbReference>
<dbReference type="InterPro" id="IPR002060">
    <property type="entry name" value="Squ/phyt_synthse"/>
</dbReference>
<keyword evidence="1" id="KW-0808">Transferase</keyword>
<dbReference type="RefSeq" id="WP_115169555.1">
    <property type="nucleotide sequence ID" value="NZ_UGYW01000002.1"/>
</dbReference>
<sequence length="283" mass="33005">MDNLKIFNELSRLCSKKVTQLYSTSFSSAISVLHADLHRPIYSIYGFVRLADEIVDSFHGYNKKSLLDDFKRDTFGAIQSGVSINPVLHSFQWVVNTYHIDHHYIHAFFESMYADLDKKVWKDQNELNAYIYGSAEVVGLMCLHIFCEGDQELIKKLTPSAQALGAAFQKVNFMRDLREDTYDLGRRYFHDIQMDQFDKDTKIKIEQQITKDFEEAFDGLMQLPSKSRYGVLLAYRYYLCLFEKIKRLPPENILNKRIRVPDYQKLLLLLRISLGSRLATNLA</sequence>
<organism evidence="1 2">
    <name type="scientific">Sphingobacterium spiritivorum</name>
    <name type="common">Flavobacterium spiritivorum</name>
    <dbReference type="NCBI Taxonomy" id="258"/>
    <lineage>
        <taxon>Bacteria</taxon>
        <taxon>Pseudomonadati</taxon>
        <taxon>Bacteroidota</taxon>
        <taxon>Sphingobacteriia</taxon>
        <taxon>Sphingobacteriales</taxon>
        <taxon>Sphingobacteriaceae</taxon>
        <taxon>Sphingobacterium</taxon>
    </lineage>
</organism>
<dbReference type="EMBL" id="UGYW01000002">
    <property type="protein sequence ID" value="SUJ04320.1"/>
    <property type="molecule type" value="Genomic_DNA"/>
</dbReference>
<accession>A0A380BNP6</accession>
<dbReference type="SUPFAM" id="SSF48576">
    <property type="entry name" value="Terpenoid synthases"/>
    <property type="match status" value="1"/>
</dbReference>
<dbReference type="InterPro" id="IPR044843">
    <property type="entry name" value="Trans_IPPS_bact-type"/>
</dbReference>
<dbReference type="Gene3D" id="1.10.600.10">
    <property type="entry name" value="Farnesyl Diphosphate Synthase"/>
    <property type="match status" value="1"/>
</dbReference>
<name>A0A380BNP6_SPHSI</name>
<dbReference type="CDD" id="cd00683">
    <property type="entry name" value="Trans_IPPS_HH"/>
    <property type="match status" value="1"/>
</dbReference>